<evidence type="ECO:0000256" key="1">
    <source>
        <dbReference type="SAM" id="Phobius"/>
    </source>
</evidence>
<name>A0A365PGN1_ACIJU</name>
<keyword evidence="1" id="KW-0472">Membrane</keyword>
<reference evidence="2 3" key="1">
    <citation type="submission" date="2018-04" db="EMBL/GenBank/DDBJ databases">
        <title>Acinetobacter junii Genome sequencing and assembly.</title>
        <authorList>
            <person name="Su J."/>
            <person name="Rensing C."/>
            <person name="Mazhar H.S."/>
        </authorList>
    </citation>
    <scope>NUCLEOTIDE SEQUENCE [LARGE SCALE GENOMIC DNA]</scope>
    <source>
        <strain evidence="2 3">SC22</strain>
    </source>
</reference>
<evidence type="ECO:0000313" key="3">
    <source>
        <dbReference type="Proteomes" id="UP000253688"/>
    </source>
</evidence>
<dbReference type="RefSeq" id="WP_112986467.1">
    <property type="nucleotide sequence ID" value="NZ_QDFG01000071.1"/>
</dbReference>
<dbReference type="Proteomes" id="UP000253688">
    <property type="component" value="Unassembled WGS sequence"/>
</dbReference>
<protein>
    <submittedName>
        <fullName evidence="2">Uncharacterized protein</fullName>
    </submittedName>
</protein>
<comment type="caution">
    <text evidence="2">The sequence shown here is derived from an EMBL/GenBank/DDBJ whole genome shotgun (WGS) entry which is preliminary data.</text>
</comment>
<dbReference type="AlphaFoldDB" id="A0A365PGN1"/>
<gene>
    <name evidence="2" type="ORF">DC346_12435</name>
</gene>
<keyword evidence="1" id="KW-0812">Transmembrane</keyword>
<sequence length="496" mass="51399">MCNHQVYSTMRFPVGSRQMHKQAGFASILLILLIGLALTTLVIGMVTSVRSLQDSSLTTHAQTQAQIKSAIGYQALTGLLKPLSATQIAQINNGVIKDNGSPAATIATYKVVTTTEGCPASTGGKNYFCYDITAKSGGASSVVRAIYTDITTGGGSFNGSIFAGGLQVAEKNNRVILSGNQTIQVGDAGKGEGIVSSGGSKSYTTEEFLLQTGITVGKYVKSSFVSAEELRPYANYIFLADGTCAKNNLYSVISGNATTITVETLPATTITMGSTSVACNSIPGITASGSGSSKAWNIEADNSNLPVGVLWFEGQVTINLKSTRDLINTIIATAGINVDTSNGGASNKAYAPYHYYLEEGSNSGFDITRICGTNSTGIPTQYCNNTGTLKALDTELAKIANILFLSNGNIDFSVKQGRAMYLYGNVMGSGGAGGTGYSSGKFTGTGEVHVKGNLTFTGAGLTDLNGSVSVTLNSGNSGGNVTPSKKVMTLSGLRYM</sequence>
<dbReference type="EMBL" id="QEWH01000073">
    <property type="protein sequence ID" value="RBA45235.1"/>
    <property type="molecule type" value="Genomic_DNA"/>
</dbReference>
<accession>A0A365PGN1</accession>
<organism evidence="2 3">
    <name type="scientific">Acinetobacter junii</name>
    <dbReference type="NCBI Taxonomy" id="40215"/>
    <lineage>
        <taxon>Bacteria</taxon>
        <taxon>Pseudomonadati</taxon>
        <taxon>Pseudomonadota</taxon>
        <taxon>Gammaproteobacteria</taxon>
        <taxon>Moraxellales</taxon>
        <taxon>Moraxellaceae</taxon>
        <taxon>Acinetobacter</taxon>
    </lineage>
</organism>
<evidence type="ECO:0000313" key="2">
    <source>
        <dbReference type="EMBL" id="RBA45235.1"/>
    </source>
</evidence>
<proteinExistence type="predicted"/>
<feature type="transmembrane region" description="Helical" evidence="1">
    <location>
        <begin position="25"/>
        <end position="46"/>
    </location>
</feature>
<keyword evidence="1" id="KW-1133">Transmembrane helix</keyword>